<keyword evidence="1" id="KW-0472">Membrane</keyword>
<keyword evidence="3" id="KW-1185">Reference proteome</keyword>
<accession>W3V4M1</accession>
<reference evidence="2 3" key="1">
    <citation type="submission" date="2013-11" db="EMBL/GenBank/DDBJ databases">
        <title>Elucidation of the Photorhabdus temperata genome and generation of transposon mutant library to identify motility mutants.</title>
        <authorList>
            <person name="Hurst S.G.IV."/>
            <person name="Micheals B."/>
            <person name="Abebe-Akele F."/>
            <person name="Rowedder H."/>
            <person name="Bullock H."/>
            <person name="Jackobeck R."/>
            <person name="Janicki E."/>
            <person name="Tisa L.S."/>
        </authorList>
    </citation>
    <scope>NUCLEOTIDE SEQUENCE [LARGE SCALE GENOMIC DNA]</scope>
    <source>
        <strain evidence="2 3">NC19</strain>
    </source>
</reference>
<dbReference type="RefSeq" id="WP_152962137.1">
    <property type="nucleotide sequence ID" value="NZ_AYSJ01000013.1"/>
</dbReference>
<evidence type="ECO:0000313" key="3">
    <source>
        <dbReference type="Proteomes" id="UP000018957"/>
    </source>
</evidence>
<name>W3V4M1_9GAMM</name>
<sequence>MIIKRGIVLMPLVVLMVWFSIPHWLFKVSGYLREMVEEIKAHREVRKMQQYNI</sequence>
<gene>
    <name evidence="2" type="ORF">PTE_02837</name>
</gene>
<evidence type="ECO:0000313" key="2">
    <source>
        <dbReference type="EMBL" id="ETS30891.1"/>
    </source>
</evidence>
<keyword evidence="1" id="KW-0812">Transmembrane</keyword>
<dbReference type="Proteomes" id="UP000018957">
    <property type="component" value="Unassembled WGS sequence"/>
</dbReference>
<dbReference type="AlphaFoldDB" id="W3V4M1"/>
<protein>
    <submittedName>
        <fullName evidence="2">Uncharacterized protein</fullName>
    </submittedName>
</protein>
<proteinExistence type="predicted"/>
<comment type="caution">
    <text evidence="2">The sequence shown here is derived from an EMBL/GenBank/DDBJ whole genome shotgun (WGS) entry which is preliminary data.</text>
</comment>
<keyword evidence="1" id="KW-1133">Transmembrane helix</keyword>
<dbReference type="PATRIC" id="fig|1004151.3.peg.2926"/>
<evidence type="ECO:0000256" key="1">
    <source>
        <dbReference type="SAM" id="Phobius"/>
    </source>
</evidence>
<organism evidence="2 3">
    <name type="scientific">Photorhabdus khanii NC19</name>
    <dbReference type="NCBI Taxonomy" id="1004151"/>
    <lineage>
        <taxon>Bacteria</taxon>
        <taxon>Pseudomonadati</taxon>
        <taxon>Pseudomonadota</taxon>
        <taxon>Gammaproteobacteria</taxon>
        <taxon>Enterobacterales</taxon>
        <taxon>Morganellaceae</taxon>
        <taxon>Photorhabdus</taxon>
    </lineage>
</organism>
<feature type="transmembrane region" description="Helical" evidence="1">
    <location>
        <begin position="7"/>
        <end position="26"/>
    </location>
</feature>
<dbReference type="EMBL" id="AYSJ01000013">
    <property type="protein sequence ID" value="ETS30891.1"/>
    <property type="molecule type" value="Genomic_DNA"/>
</dbReference>